<dbReference type="GO" id="GO:0003677">
    <property type="term" value="F:DNA binding"/>
    <property type="evidence" value="ECO:0007669"/>
    <property type="project" value="InterPro"/>
</dbReference>
<dbReference type="OrthoDB" id="424974at2759"/>
<dbReference type="InterPro" id="IPR007219">
    <property type="entry name" value="XnlR_reg_dom"/>
</dbReference>
<dbReference type="InterPro" id="IPR000387">
    <property type="entry name" value="Tyr_Pase_dom"/>
</dbReference>
<dbReference type="GO" id="GO:0008270">
    <property type="term" value="F:zinc ion binding"/>
    <property type="evidence" value="ECO:0007669"/>
    <property type="project" value="InterPro"/>
</dbReference>
<evidence type="ECO:0000256" key="3">
    <source>
        <dbReference type="SAM" id="MobiDB-lite"/>
    </source>
</evidence>
<dbReference type="PROSITE" id="PS50056">
    <property type="entry name" value="TYR_PHOSPHATASE_2"/>
    <property type="match status" value="1"/>
</dbReference>
<dbReference type="Pfam" id="PF22785">
    <property type="entry name" value="Tc-R-P"/>
    <property type="match status" value="1"/>
</dbReference>
<keyword evidence="2" id="KW-0539">Nucleus</keyword>
<gene>
    <name evidence="5" type="ORF">HMN09_00715900</name>
</gene>
<evidence type="ECO:0000256" key="1">
    <source>
        <dbReference type="ARBA" id="ARBA00004123"/>
    </source>
</evidence>
<dbReference type="CDD" id="cd12148">
    <property type="entry name" value="fungal_TF_MHR"/>
    <property type="match status" value="1"/>
</dbReference>
<evidence type="ECO:0000256" key="2">
    <source>
        <dbReference type="ARBA" id="ARBA00023242"/>
    </source>
</evidence>
<dbReference type="SMART" id="SM00906">
    <property type="entry name" value="Fungal_trans"/>
    <property type="match status" value="1"/>
</dbReference>
<feature type="domain" description="Tyrosine specific protein phosphatases" evidence="4">
    <location>
        <begin position="743"/>
        <end position="805"/>
    </location>
</feature>
<organism evidence="5 6">
    <name type="scientific">Mycena chlorophos</name>
    <name type="common">Agaric fungus</name>
    <name type="synonym">Agaricus chlorophos</name>
    <dbReference type="NCBI Taxonomy" id="658473"/>
    <lineage>
        <taxon>Eukaryota</taxon>
        <taxon>Fungi</taxon>
        <taxon>Dikarya</taxon>
        <taxon>Basidiomycota</taxon>
        <taxon>Agaricomycotina</taxon>
        <taxon>Agaricomycetes</taxon>
        <taxon>Agaricomycetidae</taxon>
        <taxon>Agaricales</taxon>
        <taxon>Marasmiineae</taxon>
        <taxon>Mycenaceae</taxon>
        <taxon>Mycena</taxon>
    </lineage>
</organism>
<dbReference type="GO" id="GO:0006351">
    <property type="term" value="P:DNA-templated transcription"/>
    <property type="evidence" value="ECO:0007669"/>
    <property type="project" value="InterPro"/>
</dbReference>
<keyword evidence="6" id="KW-1185">Reference proteome</keyword>
<proteinExistence type="predicted"/>
<dbReference type="Pfam" id="PF04082">
    <property type="entry name" value="Fungal_trans"/>
    <property type="match status" value="1"/>
</dbReference>
<dbReference type="Proteomes" id="UP000613580">
    <property type="component" value="Unassembled WGS sequence"/>
</dbReference>
<dbReference type="EMBL" id="JACAZE010000008">
    <property type="protein sequence ID" value="KAF7308664.1"/>
    <property type="molecule type" value="Genomic_DNA"/>
</dbReference>
<dbReference type="SUPFAM" id="SSF52799">
    <property type="entry name" value="(Phosphotyrosine protein) phosphatases II"/>
    <property type="match status" value="1"/>
</dbReference>
<dbReference type="InterPro" id="IPR029021">
    <property type="entry name" value="Prot-tyrosine_phosphatase-like"/>
</dbReference>
<feature type="compositionally biased region" description="Low complexity" evidence="3">
    <location>
        <begin position="518"/>
        <end position="530"/>
    </location>
</feature>
<feature type="region of interest" description="Disordered" evidence="3">
    <location>
        <begin position="514"/>
        <end position="543"/>
    </location>
</feature>
<evidence type="ECO:0000313" key="5">
    <source>
        <dbReference type="EMBL" id="KAF7308664.1"/>
    </source>
</evidence>
<dbReference type="PANTHER" id="PTHR31001">
    <property type="entry name" value="UNCHARACTERIZED TRANSCRIPTIONAL REGULATORY PROTEIN"/>
    <property type="match status" value="1"/>
</dbReference>
<dbReference type="GO" id="GO:0005634">
    <property type="term" value="C:nucleus"/>
    <property type="evidence" value="ECO:0007669"/>
    <property type="project" value="UniProtKB-SubCell"/>
</dbReference>
<dbReference type="PANTHER" id="PTHR31001:SF56">
    <property type="entry name" value="ZN(2)-C6 FUNGAL-TYPE DOMAIN-CONTAINING PROTEIN"/>
    <property type="match status" value="1"/>
</dbReference>
<dbReference type="InterPro" id="IPR016130">
    <property type="entry name" value="Tyr_Pase_AS"/>
</dbReference>
<accession>A0A8H6WDQ9</accession>
<dbReference type="InterPro" id="IPR050613">
    <property type="entry name" value="Sec_Metabolite_Reg"/>
</dbReference>
<evidence type="ECO:0000313" key="6">
    <source>
        <dbReference type="Proteomes" id="UP000613580"/>
    </source>
</evidence>
<sequence>MGSLSISDGGRSTFYGQAANSFYLLKNETAPEEEPQSPEPDPIISPNVPWSAYAFPFAPSVGKSGQDIRATLFSLLPGEAAARRFAENYYQKAAWMYAPISRAEFYEKIYNPIFVEGAAETITGSSLAVCFSVLCFGAYMDLSLPPHSEQATQLYQLSRAALSMDPILDEPSIPAIQALVLMVHYMFFSGTGNDARWVLMGLVVKLAHSLGLHRDSQRWNLDPLETYKRRCLLYEIYTYDSFQSLTFGRPPTFSLAHIDTKLPHESTKNAAGEVEMSFHGWKHLWSTECLSVVHDRVFGARAPTYSTVLELEKKVRNHYVPPSLRVPGFITSTKTAIETPVTLELTLQRYCTFGIREIALFYMHRGFFASALADESQDPMSGMYAPSVLAAYTSACTYIALIDSLFALHPELTERMSFYFSHVFSCAIVLGSIASKPRLAVAPSALSHFESAYRLFERVSDRAQTAKMLPVLHKLKSRAHAAFLTPSPSISSPQIKTEVDEIAALGGATRLVTRRTTSPSSPSHSDVSPQPASPPMFDSPQSWPGFSPSQDFGYAQYSLMPSDGFDPYAFNSYPSPNENVPMLEDLETNSTTRKTMATTLTFNATFSTLDARPTMAATSSMLNAPHAVAEAPTPKLNAQNATAEASSSTLRLEKPRPIPNSYWATEQLLGIEYPWNPADGTYSAKLDALLTAGVVTFIDLTEAGELLPYSTCLRDHASRLGIDENIIEYHRFPIRDRSLPHSIQLVYDVMNVLRDNTERGRIVAVHCRGGIGRTGLVVGCWLVENGFNGEEALAIIAQRWQGVAKRVIYPHSPETPAQFAFVREFQPQSNSEGLAF</sequence>
<dbReference type="Gene3D" id="3.90.190.10">
    <property type="entry name" value="Protein tyrosine phosphatase superfamily"/>
    <property type="match status" value="1"/>
</dbReference>
<evidence type="ECO:0000259" key="4">
    <source>
        <dbReference type="PROSITE" id="PS50056"/>
    </source>
</evidence>
<dbReference type="AlphaFoldDB" id="A0A8H6WDQ9"/>
<reference evidence="5" key="1">
    <citation type="submission" date="2020-05" db="EMBL/GenBank/DDBJ databases">
        <title>Mycena genomes resolve the evolution of fungal bioluminescence.</title>
        <authorList>
            <person name="Tsai I.J."/>
        </authorList>
    </citation>
    <scope>NUCLEOTIDE SEQUENCE</scope>
    <source>
        <strain evidence="5">110903Hualien_Pintung</strain>
    </source>
</reference>
<name>A0A8H6WDQ9_MYCCL</name>
<comment type="caution">
    <text evidence="5">The sequence shown here is derived from an EMBL/GenBank/DDBJ whole genome shotgun (WGS) entry which is preliminary data.</text>
</comment>
<protein>
    <submittedName>
        <fullName evidence="5">Fungal-trans domain-containing protein</fullName>
    </submittedName>
</protein>
<dbReference type="PROSITE" id="PS00383">
    <property type="entry name" value="TYR_PHOSPHATASE_1"/>
    <property type="match status" value="1"/>
</dbReference>
<comment type="subcellular location">
    <subcellularLocation>
        <location evidence="1">Nucleus</location>
    </subcellularLocation>
</comment>